<evidence type="ECO:0000313" key="2">
    <source>
        <dbReference type="Proteomes" id="UP000031518"/>
    </source>
</evidence>
<reference evidence="1 2" key="1">
    <citation type="submission" date="2013-12" db="EMBL/GenBank/DDBJ databases">
        <authorList>
            <person name="Stott M."/>
        </authorList>
    </citation>
    <scope>NUCLEOTIDE SEQUENCE [LARGE SCALE GENOMIC DNA]</scope>
    <source>
        <strain evidence="1 2">K22</strain>
    </source>
</reference>
<proteinExistence type="predicted"/>
<evidence type="ECO:0000313" key="1">
    <source>
        <dbReference type="EMBL" id="CDM66243.1"/>
    </source>
</evidence>
<dbReference type="AlphaFoldDB" id="A0A0B6WY99"/>
<reference evidence="1 2" key="2">
    <citation type="submission" date="2015-01" db="EMBL/GenBank/DDBJ databases">
        <title>Complete genome sequence of Pyrinomonas methylaliphatogenes type strain K22T.</title>
        <authorList>
            <person name="Lee K.C.Y."/>
            <person name="Power J.F."/>
            <person name="Dunfield P.F."/>
            <person name="Morgan X.C."/>
            <person name="Huttenhower C."/>
            <person name="Stott M.B."/>
        </authorList>
    </citation>
    <scope>NUCLEOTIDE SEQUENCE [LARGE SCALE GENOMIC DNA]</scope>
    <source>
        <strain evidence="1 2">K22</strain>
    </source>
</reference>
<dbReference type="Proteomes" id="UP000031518">
    <property type="component" value="Unassembled WGS sequence"/>
</dbReference>
<dbReference type="Gene3D" id="3.20.20.370">
    <property type="entry name" value="Glycoside hydrolase/deacetylase"/>
    <property type="match status" value="1"/>
</dbReference>
<sequence length="125" mass="13987">MSLALSRICEERERSVGEPVRVASIPGGQYSRRVAEEAARAGIRYLFTSEPVARTWSVDGCLLFGRYTVQRWTSAPAVARLARGERLPRMSQYAIWNLKKGLKMLGGDAYLKIRQAVLEGRARSS</sequence>
<dbReference type="EMBL" id="CBXV010000008">
    <property type="protein sequence ID" value="CDM66243.1"/>
    <property type="molecule type" value="Genomic_DNA"/>
</dbReference>
<name>A0A0B6WY99_9BACT</name>
<organism evidence="1 2">
    <name type="scientific">Pyrinomonas methylaliphatogenes</name>
    <dbReference type="NCBI Taxonomy" id="454194"/>
    <lineage>
        <taxon>Bacteria</taxon>
        <taxon>Pseudomonadati</taxon>
        <taxon>Acidobacteriota</taxon>
        <taxon>Blastocatellia</taxon>
        <taxon>Blastocatellales</taxon>
        <taxon>Pyrinomonadaceae</taxon>
        <taxon>Pyrinomonas</taxon>
    </lineage>
</organism>
<accession>A0A0B6WY99</accession>
<keyword evidence="2" id="KW-1185">Reference proteome</keyword>
<protein>
    <submittedName>
        <fullName evidence="1">Uncharacterized protein</fullName>
    </submittedName>
</protein>
<dbReference type="STRING" id="454194.PYK22_02263"/>
<gene>
    <name evidence="1" type="ORF">PYK22_02263</name>
</gene>